<dbReference type="Gene3D" id="2.170.120.12">
    <property type="entry name" value="DNA-directed RNA polymerase, insert domain"/>
    <property type="match status" value="1"/>
</dbReference>
<protein>
    <recommendedName>
        <fullName evidence="3">Plastid-encoded RNA polymerase subunit alpha</fullName>
    </recommendedName>
</protein>
<reference evidence="5" key="2">
    <citation type="journal article" date="2019" name="Mol. Phylogenet. Evol.">
        <title>Reassessment of the classification of bryopsidales (chlorophyta) based on chloroplast phylogenomic analyses.</title>
        <authorList>
            <person name="Cremen M.C."/>
            <person name="Leliaert F."/>
            <person name="West J."/>
            <person name="Lam D.W."/>
            <person name="Shimada S."/>
            <person name="Lopez-Bautista J.M."/>
            <person name="Verbruggen H."/>
        </authorList>
    </citation>
    <scope>NUCLEOTIDE SEQUENCE</scope>
</reference>
<dbReference type="GO" id="GO:0000428">
    <property type="term" value="C:DNA-directed RNA polymerase complex"/>
    <property type="evidence" value="ECO:0007669"/>
    <property type="project" value="UniProtKB-KW"/>
</dbReference>
<dbReference type="EMBL" id="MH591114">
    <property type="protein sequence ID" value="AYJ22327.1"/>
    <property type="molecule type" value="Genomic_DNA"/>
</dbReference>
<dbReference type="InterPro" id="IPR011263">
    <property type="entry name" value="DNA-dir_RNA_pol_RpoA/D/Rpb3"/>
</dbReference>
<dbReference type="InterPro" id="IPR011262">
    <property type="entry name" value="DNA-dir_RNA_pol_insert"/>
</dbReference>
<keyword evidence="1" id="KW-0240">DNA-directed RNA polymerase</keyword>
<dbReference type="InterPro" id="IPR036603">
    <property type="entry name" value="RBP11-like"/>
</dbReference>
<proteinExistence type="predicted"/>
<keyword evidence="5" id="KW-0934">Plastid</keyword>
<feature type="domain" description="DNA-directed RNA polymerase RpoA/D/Rpb3-type" evidence="4">
    <location>
        <begin position="18"/>
        <end position="259"/>
    </location>
</feature>
<evidence type="ECO:0000256" key="2">
    <source>
        <dbReference type="ARBA" id="ARBA00023163"/>
    </source>
</evidence>
<dbReference type="GO" id="GO:0006351">
    <property type="term" value="P:DNA-templated transcription"/>
    <property type="evidence" value="ECO:0007669"/>
    <property type="project" value="InterPro"/>
</dbReference>
<evidence type="ECO:0000313" key="5">
    <source>
        <dbReference type="EMBL" id="AYJ22327.1"/>
    </source>
</evidence>
<accession>A0A3B8D8P5</accession>
<gene>
    <name evidence="5" type="primary">rpoA</name>
</gene>
<reference evidence="5" key="1">
    <citation type="submission" date="2018-07" db="EMBL/GenBank/DDBJ databases">
        <authorList>
            <person name="Cremen M.C."/>
            <person name="Leliaert F."/>
            <person name="West J."/>
            <person name="Lam D.W."/>
            <person name="Shimada S."/>
            <person name="Lopez-Bautista J.M."/>
            <person name="Verbruggen H."/>
        </authorList>
    </citation>
    <scope>NUCLEOTIDE SEQUENCE</scope>
</reference>
<dbReference type="GO" id="GO:0046983">
    <property type="term" value="F:protein dimerization activity"/>
    <property type="evidence" value="ECO:0007669"/>
    <property type="project" value="InterPro"/>
</dbReference>
<keyword evidence="5" id="KW-0150">Chloroplast</keyword>
<sequence>MIIYSCIESRIERNGQLYGLFKLGPFPKSQSLTIANILRRTLLANESKIRISSIQIQGVNHEYMNLKGIRESVIDIILNFEKLIFKDIKPIIKPEQVFLNFTGPRIITAKDINLPKNIQCVNIDNYLMTLEFDGSIAIKLFFYQGQLGSQNSFFDIQTQKIRNRIFRSFTPLQTNLLKTKENFLFLDNSLSLINRVNYTIRPFIQEGKSYTFGEAETFLEINQEFIFFEIWTNGSVHPKNALVKAIDEVLFTLLPFRFKNKLFLENFNLKFIKKKKLYNKLLNLDIGNLNLCLDNYFYLKKQNINRIIDILNNSENLKKNSNFFKEIQSLLLTFGLRL</sequence>
<name>A0A3B8D8P5_9CHLO</name>
<dbReference type="AlphaFoldDB" id="A0A3B8D8P5"/>
<dbReference type="SUPFAM" id="SSF55257">
    <property type="entry name" value="RBP11-like subunits of RNA polymerase"/>
    <property type="match status" value="1"/>
</dbReference>
<dbReference type="Pfam" id="PF01193">
    <property type="entry name" value="RNA_pol_L"/>
    <property type="match status" value="1"/>
</dbReference>
<dbReference type="SUPFAM" id="SSF56553">
    <property type="entry name" value="Insert subdomain of RNA polymerase alpha subunit"/>
    <property type="match status" value="1"/>
</dbReference>
<evidence type="ECO:0000256" key="3">
    <source>
        <dbReference type="ARBA" id="ARBA00031776"/>
    </source>
</evidence>
<evidence type="ECO:0000259" key="4">
    <source>
        <dbReference type="SMART" id="SM00662"/>
    </source>
</evidence>
<dbReference type="SMART" id="SM00662">
    <property type="entry name" value="RPOLD"/>
    <property type="match status" value="1"/>
</dbReference>
<dbReference type="GO" id="GO:0003899">
    <property type="term" value="F:DNA-directed RNA polymerase activity"/>
    <property type="evidence" value="ECO:0007669"/>
    <property type="project" value="InterPro"/>
</dbReference>
<dbReference type="Pfam" id="PF01000">
    <property type="entry name" value="RNA_pol_A_bac"/>
    <property type="match status" value="1"/>
</dbReference>
<geneLocation type="chloroplast" evidence="5"/>
<organism evidence="5">
    <name type="scientific">Avrainvillea sp. HV04061</name>
    <dbReference type="NCBI Taxonomy" id="2364086"/>
    <lineage>
        <taxon>Eukaryota</taxon>
        <taxon>Viridiplantae</taxon>
        <taxon>Chlorophyta</taxon>
        <taxon>core chlorophytes</taxon>
        <taxon>Ulvophyceae</taxon>
        <taxon>TCBD clade</taxon>
        <taxon>Bryopsidales</taxon>
        <taxon>Halimedineae</taxon>
        <taxon>Dichotomosiphonaceae</taxon>
        <taxon>Avrainvillea</taxon>
    </lineage>
</organism>
<dbReference type="Gene3D" id="3.30.1360.10">
    <property type="entry name" value="RNA polymerase, RBP11-like subunit"/>
    <property type="match status" value="1"/>
</dbReference>
<evidence type="ECO:0000256" key="1">
    <source>
        <dbReference type="ARBA" id="ARBA00022478"/>
    </source>
</evidence>
<keyword evidence="2" id="KW-0804">Transcription</keyword>
<dbReference type="InterPro" id="IPR036643">
    <property type="entry name" value="RNApol_insert_sf"/>
</dbReference>